<sequence length="344" mass="36054">MRHSPLAAELRDAITPRAFFLMVGVLLVQLGFLLSYVGAFHHPDAQRIPLAVAAPAEVAERLDGLRGEPVETTLVRDRGEARERIMNRDAQGAYVMDQQGTQDILLIASAAGSSVAQAITEVGSQFAKAQQRTVRTEDVAPANAGDRGSLSAFYLVIGWLVGGYLAASMLGITAGARPANTRRAVLRLAVMVVYAALSGLGGALIVDQALGALPGHFLALWGIGTLVVLAAGAATIALQVMFGVIGIGLAIVVFVVLGNPSAGGAYQRSMIPPFWRTIGDWLPPGAGTTAVRHSVYFDGNAMAGPMWVLAVWTVAGVLLTLFFAARHRDTEPPALGPYHPGAST</sequence>
<proteinExistence type="predicted"/>
<feature type="transmembrane region" description="Helical" evidence="1">
    <location>
        <begin position="20"/>
        <end position="40"/>
    </location>
</feature>
<name>A0ABT2JV26_9ACTN</name>
<keyword evidence="3" id="KW-1185">Reference proteome</keyword>
<comment type="caution">
    <text evidence="2">The sequence shown here is derived from an EMBL/GenBank/DDBJ whole genome shotgun (WGS) entry which is preliminary data.</text>
</comment>
<feature type="transmembrane region" description="Helical" evidence="1">
    <location>
        <begin position="184"/>
        <end position="206"/>
    </location>
</feature>
<keyword evidence="1" id="KW-1133">Transmembrane helix</keyword>
<keyword evidence="1" id="KW-0472">Membrane</keyword>
<accession>A0ABT2JV26</accession>
<dbReference type="RefSeq" id="WP_260218528.1">
    <property type="nucleotide sequence ID" value="NZ_JAJAGO010000006.1"/>
</dbReference>
<protein>
    <submittedName>
        <fullName evidence="2">SNG1 family protein</fullName>
    </submittedName>
</protein>
<organism evidence="2 3">
    <name type="scientific">Streptomyces gossypii</name>
    <dbReference type="NCBI Taxonomy" id="2883101"/>
    <lineage>
        <taxon>Bacteria</taxon>
        <taxon>Bacillati</taxon>
        <taxon>Actinomycetota</taxon>
        <taxon>Actinomycetes</taxon>
        <taxon>Kitasatosporales</taxon>
        <taxon>Streptomycetaceae</taxon>
        <taxon>Streptomyces</taxon>
    </lineage>
</organism>
<feature type="transmembrane region" description="Helical" evidence="1">
    <location>
        <begin position="218"/>
        <end position="238"/>
    </location>
</feature>
<feature type="transmembrane region" description="Helical" evidence="1">
    <location>
        <begin position="152"/>
        <end position="172"/>
    </location>
</feature>
<dbReference type="EMBL" id="JAJAGO010000006">
    <property type="protein sequence ID" value="MCT2591205.1"/>
    <property type="molecule type" value="Genomic_DNA"/>
</dbReference>
<keyword evidence="1" id="KW-0812">Transmembrane</keyword>
<feature type="transmembrane region" description="Helical" evidence="1">
    <location>
        <begin position="306"/>
        <end position="325"/>
    </location>
</feature>
<gene>
    <name evidence="2" type="ORF">LHJ74_15030</name>
</gene>
<dbReference type="Proteomes" id="UP001156389">
    <property type="component" value="Unassembled WGS sequence"/>
</dbReference>
<evidence type="ECO:0000313" key="2">
    <source>
        <dbReference type="EMBL" id="MCT2591205.1"/>
    </source>
</evidence>
<feature type="transmembrane region" description="Helical" evidence="1">
    <location>
        <begin position="245"/>
        <end position="266"/>
    </location>
</feature>
<evidence type="ECO:0000313" key="3">
    <source>
        <dbReference type="Proteomes" id="UP001156389"/>
    </source>
</evidence>
<reference evidence="2 3" key="1">
    <citation type="submission" date="2021-10" db="EMBL/GenBank/DDBJ databases">
        <title>Streptomyces gossypii sp. nov., isolated from soil collected from cotton field.</title>
        <authorList>
            <person name="Ge X."/>
            <person name="Chen X."/>
            <person name="Liu W."/>
        </authorList>
    </citation>
    <scope>NUCLEOTIDE SEQUENCE [LARGE SCALE GENOMIC DNA]</scope>
    <source>
        <strain evidence="2 3">N2-109</strain>
    </source>
</reference>
<evidence type="ECO:0000256" key="1">
    <source>
        <dbReference type="SAM" id="Phobius"/>
    </source>
</evidence>